<dbReference type="PANTHER" id="PTHR46759">
    <property type="entry name" value="LEUCINE-RICH REPEAT-CONTAINING PROTEIN 72"/>
    <property type="match status" value="1"/>
</dbReference>
<dbReference type="Gene3D" id="3.80.10.10">
    <property type="entry name" value="Ribonuclease Inhibitor"/>
    <property type="match status" value="1"/>
</dbReference>
<evidence type="ECO:0000313" key="4">
    <source>
        <dbReference type="Proteomes" id="UP000829720"/>
    </source>
</evidence>
<reference evidence="3" key="1">
    <citation type="submission" date="2021-01" db="EMBL/GenBank/DDBJ databases">
        <authorList>
            <person name="Zahm M."/>
            <person name="Roques C."/>
            <person name="Cabau C."/>
            <person name="Klopp C."/>
            <person name="Donnadieu C."/>
            <person name="Jouanno E."/>
            <person name="Lampietro C."/>
            <person name="Louis A."/>
            <person name="Herpin A."/>
            <person name="Echchiki A."/>
            <person name="Berthelot C."/>
            <person name="Parey E."/>
            <person name="Roest-Crollius H."/>
            <person name="Braasch I."/>
            <person name="Postlethwait J."/>
            <person name="Bobe J."/>
            <person name="Montfort J."/>
            <person name="Bouchez O."/>
            <person name="Begum T."/>
            <person name="Mejri S."/>
            <person name="Adams A."/>
            <person name="Chen W.-J."/>
            <person name="Guiguen Y."/>
        </authorList>
    </citation>
    <scope>NUCLEOTIDE SEQUENCE</scope>
    <source>
        <tissue evidence="3">Blood</tissue>
    </source>
</reference>
<proteinExistence type="predicted"/>
<evidence type="ECO:0000256" key="1">
    <source>
        <dbReference type="ARBA" id="ARBA00022614"/>
    </source>
</evidence>
<dbReference type="OrthoDB" id="10251250at2759"/>
<dbReference type="InterPro" id="IPR032675">
    <property type="entry name" value="LRR_dom_sf"/>
</dbReference>
<dbReference type="InterPro" id="IPR003591">
    <property type="entry name" value="Leu-rich_rpt_typical-subtyp"/>
</dbReference>
<name>A0A8T3CQP8_9TELE</name>
<keyword evidence="1" id="KW-0433">Leucine-rich repeat</keyword>
<evidence type="ECO:0000313" key="3">
    <source>
        <dbReference type="EMBL" id="KAI1886110.1"/>
    </source>
</evidence>
<dbReference type="InterPro" id="IPR042655">
    <property type="entry name" value="LRC72"/>
</dbReference>
<keyword evidence="2" id="KW-0677">Repeat</keyword>
<dbReference type="InterPro" id="IPR001611">
    <property type="entry name" value="Leu-rich_rpt"/>
</dbReference>
<dbReference type="SMART" id="SM00369">
    <property type="entry name" value="LRR_TYP"/>
    <property type="match status" value="3"/>
</dbReference>
<protein>
    <recommendedName>
        <fullName evidence="5">Leucine-rich repeat-containing protein 72</fullName>
    </recommendedName>
</protein>
<gene>
    <name evidence="3" type="ORF">AGOR_G00210640</name>
</gene>
<keyword evidence="4" id="KW-1185">Reference proteome</keyword>
<organism evidence="3 4">
    <name type="scientific">Albula goreensis</name>
    <dbReference type="NCBI Taxonomy" id="1534307"/>
    <lineage>
        <taxon>Eukaryota</taxon>
        <taxon>Metazoa</taxon>
        <taxon>Chordata</taxon>
        <taxon>Craniata</taxon>
        <taxon>Vertebrata</taxon>
        <taxon>Euteleostomi</taxon>
        <taxon>Actinopterygii</taxon>
        <taxon>Neopterygii</taxon>
        <taxon>Teleostei</taxon>
        <taxon>Albuliformes</taxon>
        <taxon>Albulidae</taxon>
        <taxon>Albula</taxon>
    </lineage>
</organism>
<dbReference type="SUPFAM" id="SSF52058">
    <property type="entry name" value="L domain-like"/>
    <property type="match status" value="1"/>
</dbReference>
<dbReference type="Pfam" id="PF14580">
    <property type="entry name" value="LRR_9"/>
    <property type="match status" value="1"/>
</dbReference>
<accession>A0A8T3CQP8</accession>
<evidence type="ECO:0008006" key="5">
    <source>
        <dbReference type="Google" id="ProtNLM"/>
    </source>
</evidence>
<comment type="caution">
    <text evidence="3">The sequence shown here is derived from an EMBL/GenBank/DDBJ whole genome shotgun (WGS) entry which is preliminary data.</text>
</comment>
<dbReference type="PANTHER" id="PTHR46759:SF1">
    <property type="entry name" value="LEUCINE-RICH REPEAT-CONTAINING PROTEIN 72"/>
    <property type="match status" value="1"/>
</dbReference>
<dbReference type="EMBL" id="JAERUA010000020">
    <property type="protein sequence ID" value="KAI1886110.1"/>
    <property type="molecule type" value="Genomic_DNA"/>
</dbReference>
<evidence type="ECO:0000256" key="2">
    <source>
        <dbReference type="ARBA" id="ARBA00022737"/>
    </source>
</evidence>
<dbReference type="Proteomes" id="UP000829720">
    <property type="component" value="Unassembled WGS sequence"/>
</dbReference>
<sequence>MEIQEIKHILQKCGIKRDIDVSQLYLVKKGIITVPNLSRFPMLRRLWLNSNKIKNISCPTISCCLTELYLHNNAITTISGALSHLTCLQILLLHNNQLRSLEESVRELRRMQCLHTVSFFLNPLTLCPEYRHYVVNHLPSVQTLDRREIKQEERMAAFQLYNPERHRVLQSLAFGRRAEATSLIGSSSFPKTNPNHVDQAGMSHVVEAICV</sequence>
<dbReference type="PROSITE" id="PS51450">
    <property type="entry name" value="LRR"/>
    <property type="match status" value="1"/>
</dbReference>
<dbReference type="AlphaFoldDB" id="A0A8T3CQP8"/>